<dbReference type="GO" id="GO:0016192">
    <property type="term" value="P:vesicle-mediated transport"/>
    <property type="evidence" value="ECO:0007669"/>
    <property type="project" value="InterPro"/>
</dbReference>
<keyword evidence="3 6" id="KW-0813">Transport</keyword>
<dbReference type="GO" id="GO:0006886">
    <property type="term" value="P:intracellular protein transport"/>
    <property type="evidence" value="ECO:0007669"/>
    <property type="project" value="UniProtKB-UniRule"/>
</dbReference>
<feature type="domain" description="AP complex mu/sigma subunit" evidence="7">
    <location>
        <begin position="4"/>
        <end position="158"/>
    </location>
</feature>
<evidence type="ECO:0000313" key="8">
    <source>
        <dbReference type="EMBL" id="OEJ89953.1"/>
    </source>
</evidence>
<dbReference type="Gene3D" id="3.30.450.60">
    <property type="match status" value="1"/>
</dbReference>
<dbReference type="InterPro" id="IPR011012">
    <property type="entry name" value="Longin-like_dom_sf"/>
</dbReference>
<gene>
    <name evidence="8" type="ORF">AWRI3578_g1243</name>
</gene>
<evidence type="ECO:0000256" key="3">
    <source>
        <dbReference type="ARBA" id="ARBA00022448"/>
    </source>
</evidence>
<dbReference type="EMBL" id="LPNL01000003">
    <property type="protein sequence ID" value="OEJ89953.1"/>
    <property type="molecule type" value="Genomic_DNA"/>
</dbReference>
<dbReference type="InterPro" id="IPR022775">
    <property type="entry name" value="AP_mu_sigma_su"/>
</dbReference>
<evidence type="ECO:0000256" key="2">
    <source>
        <dbReference type="ARBA" id="ARBA00006972"/>
    </source>
</evidence>
<evidence type="ECO:0000259" key="7">
    <source>
        <dbReference type="Pfam" id="PF01217"/>
    </source>
</evidence>
<protein>
    <recommendedName>
        <fullName evidence="6">AP complex subunit sigma</fullName>
    </recommendedName>
</protein>
<dbReference type="PANTHER" id="PTHR11753">
    <property type="entry name" value="ADAPTOR COMPLEXES SMALL SUBUNIT FAMILY"/>
    <property type="match status" value="1"/>
</dbReference>
<comment type="subcellular location">
    <subcellularLocation>
        <location evidence="1">Endomembrane system</location>
    </subcellularLocation>
</comment>
<evidence type="ECO:0000256" key="5">
    <source>
        <dbReference type="ARBA" id="ARBA00023136"/>
    </source>
</evidence>
<dbReference type="GO" id="GO:0012505">
    <property type="term" value="C:endomembrane system"/>
    <property type="evidence" value="ECO:0007669"/>
    <property type="project" value="UniProtKB-SubCell"/>
</dbReference>
<keyword evidence="5 6" id="KW-0472">Membrane</keyword>
<comment type="similarity">
    <text evidence="2 6">Belongs to the adaptor complexes small subunit family.</text>
</comment>
<dbReference type="SUPFAM" id="SSF64356">
    <property type="entry name" value="SNARE-like"/>
    <property type="match status" value="1"/>
</dbReference>
<dbReference type="PROSITE" id="PS00989">
    <property type="entry name" value="CLAT_ADAPTOR_S"/>
    <property type="match status" value="1"/>
</dbReference>
<name>A0A1E5RTB6_9ASCO</name>
<dbReference type="OrthoDB" id="371463at2759"/>
<evidence type="ECO:0000256" key="4">
    <source>
        <dbReference type="ARBA" id="ARBA00022927"/>
    </source>
</evidence>
<proteinExistence type="inferred from homology"/>
<evidence type="ECO:0000256" key="1">
    <source>
        <dbReference type="ARBA" id="ARBA00004308"/>
    </source>
</evidence>
<dbReference type="Pfam" id="PF01217">
    <property type="entry name" value="Clat_adaptor_s"/>
    <property type="match status" value="1"/>
</dbReference>
<dbReference type="Proteomes" id="UP000095605">
    <property type="component" value="Unassembled WGS sequence"/>
</dbReference>
<dbReference type="GO" id="GO:0030117">
    <property type="term" value="C:membrane coat"/>
    <property type="evidence" value="ECO:0007669"/>
    <property type="project" value="InterPro"/>
</dbReference>
<accession>A0A1E5RTB6</accession>
<organism evidence="8 9">
    <name type="scientific">Hanseniaspora opuntiae</name>
    <dbReference type="NCBI Taxonomy" id="211096"/>
    <lineage>
        <taxon>Eukaryota</taxon>
        <taxon>Fungi</taxon>
        <taxon>Dikarya</taxon>
        <taxon>Ascomycota</taxon>
        <taxon>Saccharomycotina</taxon>
        <taxon>Saccharomycetes</taxon>
        <taxon>Saccharomycodales</taxon>
        <taxon>Saccharomycodaceae</taxon>
        <taxon>Hanseniaspora</taxon>
    </lineage>
</organism>
<keyword evidence="9" id="KW-1185">Reference proteome</keyword>
<dbReference type="InterPro" id="IPR000804">
    <property type="entry name" value="Clathrin_sm-chain_CS"/>
</dbReference>
<dbReference type="InterPro" id="IPR016635">
    <property type="entry name" value="AP_complex_ssu"/>
</dbReference>
<reference evidence="9" key="1">
    <citation type="journal article" date="2016" name="Genome Announc.">
        <title>Genome sequences of three species of Hanseniaspora isolated from spontaneous wine fermentations.</title>
        <authorList>
            <person name="Sternes P.R."/>
            <person name="Lee D."/>
            <person name="Kutyna D.R."/>
            <person name="Borneman A.R."/>
        </authorList>
    </citation>
    <scope>NUCLEOTIDE SEQUENCE [LARGE SCALE GENOMIC DNA]</scope>
    <source>
        <strain evidence="9">AWRI3578</strain>
    </source>
</reference>
<dbReference type="AlphaFoldDB" id="A0A1E5RTB6"/>
<sequence>MLDLQYMILLSKTGKVRCIRWYGDYTSKEKQLLLKDIISLVLTRSAKESNIIEYDMTGYATKNTSKNGHRIMYKRYASLYFVAGIEDSNSSNELLILEAIHRFVETLDKYFGNVCELDIIYNFEKCYYIMLETFSCDGNLLESNKRKILQDIQIMDQIESGEGLSGLLG</sequence>
<dbReference type="PIRSF" id="PIRSF015588">
    <property type="entry name" value="AP_complex_sigma"/>
    <property type="match status" value="1"/>
</dbReference>
<evidence type="ECO:0000256" key="6">
    <source>
        <dbReference type="PIRNR" id="PIRNR015588"/>
    </source>
</evidence>
<keyword evidence="4 6" id="KW-0653">Protein transport</keyword>
<comment type="caution">
    <text evidence="8">The sequence shown here is derived from an EMBL/GenBank/DDBJ whole genome shotgun (WGS) entry which is preliminary data.</text>
</comment>
<evidence type="ECO:0000313" key="9">
    <source>
        <dbReference type="Proteomes" id="UP000095605"/>
    </source>
</evidence>